<protein>
    <submittedName>
        <fullName evidence="2">Putative lipoprotein</fullName>
    </submittedName>
</protein>
<feature type="signal peptide" evidence="1">
    <location>
        <begin position="1"/>
        <end position="19"/>
    </location>
</feature>
<evidence type="ECO:0000256" key="1">
    <source>
        <dbReference type="SAM" id="SignalP"/>
    </source>
</evidence>
<evidence type="ECO:0000313" key="2">
    <source>
        <dbReference type="EMBL" id="KLT91498.1"/>
    </source>
</evidence>
<dbReference type="PATRIC" id="fig|1409923.3.peg.358"/>
<dbReference type="EMBL" id="JPHZ01000007">
    <property type="protein sequence ID" value="KLT91498.1"/>
    <property type="molecule type" value="Genomic_DNA"/>
</dbReference>
<reference evidence="2 3" key="1">
    <citation type="submission" date="2014-07" db="EMBL/GenBank/DDBJ databases">
        <authorList>
            <person name="Harkins D.M."/>
            <person name="Lesho E."/>
            <person name="Waterman P.E."/>
            <person name="Chan A."/>
            <person name="Fouts D.E."/>
        </authorList>
    </citation>
    <scope>NUCLEOTIDE SEQUENCE [LARGE SCALE GENOMIC DNA]</scope>
    <source>
        <strain evidence="2 3">MRSN 3527</strain>
    </source>
</reference>
<gene>
    <name evidence="2" type="ORF">T630_2201</name>
</gene>
<keyword evidence="2" id="KW-0449">Lipoprotein</keyword>
<accession>A0A0J1DHA0</accession>
<sequence length="167" mass="18867">MKNLVIFLISLAMVGCSHADNSSVKEREAEISKALASRTMAIGDDIAQSRRLYITAYNTINTKSEMTNELLIYTVRKVDSLIGNYETDKDSFENDINANKKISLEAVDGLCIMNKFLQKYSTLIDLKKAPPSIQESTRRALSYQPLYLKRLSSDKDYLGQLQCINLK</sequence>
<dbReference type="AlphaFoldDB" id="A0A0J1DHA0"/>
<proteinExistence type="predicted"/>
<evidence type="ECO:0000313" key="3">
    <source>
        <dbReference type="Proteomes" id="UP000036122"/>
    </source>
</evidence>
<dbReference type="RefSeq" id="WP_000793878.1">
    <property type="nucleotide sequence ID" value="NZ_JPHZ01000007.1"/>
</dbReference>
<dbReference type="Proteomes" id="UP000036122">
    <property type="component" value="Unassembled WGS sequence"/>
</dbReference>
<name>A0A0J1DHA0_ACIBA</name>
<comment type="caution">
    <text evidence="2">The sequence shown here is derived from an EMBL/GenBank/DDBJ whole genome shotgun (WGS) entry which is preliminary data.</text>
</comment>
<keyword evidence="1" id="KW-0732">Signal</keyword>
<organism evidence="2 3">
    <name type="scientific">Acinetobacter baumannii MRSN 3527</name>
    <dbReference type="NCBI Taxonomy" id="1409923"/>
    <lineage>
        <taxon>Bacteria</taxon>
        <taxon>Pseudomonadati</taxon>
        <taxon>Pseudomonadota</taxon>
        <taxon>Gammaproteobacteria</taxon>
        <taxon>Moraxellales</taxon>
        <taxon>Moraxellaceae</taxon>
        <taxon>Acinetobacter</taxon>
        <taxon>Acinetobacter calcoaceticus/baumannii complex</taxon>
    </lineage>
</organism>
<feature type="chain" id="PRO_5005249865" evidence="1">
    <location>
        <begin position="20"/>
        <end position="167"/>
    </location>
</feature>
<dbReference type="PROSITE" id="PS51257">
    <property type="entry name" value="PROKAR_LIPOPROTEIN"/>
    <property type="match status" value="1"/>
</dbReference>